<evidence type="ECO:0000313" key="5">
    <source>
        <dbReference type="Proteomes" id="UP000289805"/>
    </source>
</evidence>
<protein>
    <submittedName>
        <fullName evidence="4">Uncharacterized protein</fullName>
    </submittedName>
</protein>
<dbReference type="STRING" id="1713.GCA_000718325_02487"/>
<gene>
    <name evidence="3" type="ORF">EQW73_14575</name>
    <name evidence="4" type="ORF">EQW78_12555</name>
</gene>
<dbReference type="EMBL" id="SDJQ01000016">
    <property type="protein sequence ID" value="RXR32825.1"/>
    <property type="molecule type" value="Genomic_DNA"/>
</dbReference>
<comment type="caution">
    <text evidence="4">The sequence shown here is derived from an EMBL/GenBank/DDBJ whole genome shotgun (WGS) entry which is preliminary data.</text>
</comment>
<dbReference type="OrthoDB" id="5146554at2"/>
<feature type="region of interest" description="Disordered" evidence="2">
    <location>
        <begin position="1"/>
        <end position="71"/>
    </location>
</feature>
<evidence type="ECO:0000313" key="3">
    <source>
        <dbReference type="EMBL" id="RXR23555.1"/>
    </source>
</evidence>
<feature type="compositionally biased region" description="Low complexity" evidence="2">
    <location>
        <begin position="1"/>
        <end position="13"/>
    </location>
</feature>
<proteinExistence type="predicted"/>
<name>A0A4Q1KT24_9CELL</name>
<organism evidence="4 5">
    <name type="scientific">Oerskovia turbata</name>
    <dbReference type="NCBI Taxonomy" id="1713"/>
    <lineage>
        <taxon>Bacteria</taxon>
        <taxon>Bacillati</taxon>
        <taxon>Actinomycetota</taxon>
        <taxon>Actinomycetes</taxon>
        <taxon>Micrococcales</taxon>
        <taxon>Cellulomonadaceae</taxon>
        <taxon>Oerskovia</taxon>
    </lineage>
</organism>
<evidence type="ECO:0000313" key="4">
    <source>
        <dbReference type="EMBL" id="RXR32825.1"/>
    </source>
</evidence>
<dbReference type="Proteomes" id="UP000289805">
    <property type="component" value="Unassembled WGS sequence"/>
</dbReference>
<keyword evidence="1" id="KW-0732">Signal</keyword>
<dbReference type="EMBL" id="SDJR01000010">
    <property type="protein sequence ID" value="RXR23555.1"/>
    <property type="molecule type" value="Genomic_DNA"/>
</dbReference>
<keyword evidence="6" id="KW-1185">Reference proteome</keyword>
<accession>A0A4Q1KT24</accession>
<evidence type="ECO:0000256" key="1">
    <source>
        <dbReference type="ARBA" id="ARBA00022729"/>
    </source>
</evidence>
<dbReference type="Pfam" id="PF10738">
    <property type="entry name" value="Lpp-LpqN"/>
    <property type="match status" value="1"/>
</dbReference>
<evidence type="ECO:0000313" key="6">
    <source>
        <dbReference type="Proteomes" id="UP000290517"/>
    </source>
</evidence>
<dbReference type="Gene3D" id="3.40.1000.10">
    <property type="entry name" value="Mog1/PsbP, alpha/beta/alpha sandwich"/>
    <property type="match status" value="1"/>
</dbReference>
<evidence type="ECO:0000256" key="2">
    <source>
        <dbReference type="SAM" id="MobiDB-lite"/>
    </source>
</evidence>
<dbReference type="InterPro" id="IPR019674">
    <property type="entry name" value="Lipoprotein_LpqN/LpqT-like"/>
</dbReference>
<dbReference type="Proteomes" id="UP000290517">
    <property type="component" value="Unassembled WGS sequence"/>
</dbReference>
<reference evidence="5 6" key="1">
    <citation type="submission" date="2019-01" db="EMBL/GenBank/DDBJ databases">
        <title>Oerskovia turbata Genome sequencing and assembly.</title>
        <authorList>
            <person name="Dou T."/>
        </authorList>
    </citation>
    <scope>NUCLEOTIDE SEQUENCE [LARGE SCALE GENOMIC DNA]</scope>
    <source>
        <strain evidence="4 5">JCM12123</strain>
        <strain evidence="3 6">JCM3160</strain>
    </source>
</reference>
<dbReference type="AlphaFoldDB" id="A0A4Q1KT24"/>
<sequence length="231" mass="24452">MSRPPSRSGSTSRIPRRPWFSNGGAPATCGVPSSACCRTSARSRRPDVPQGPDCQGASPPRLSGPCGPRRGVTVPSTLQFPSEQFPAYPGVSLDQPDGWQPLPEVGLPLALAKDATDGGFRPNVIAVLNRVRAEHTLEQAIGEVVARLTALPQYRELGRSEIEVQGNAGFRIEGIFAEPTLGALVQAVRIVLVDRGPVKDLVQVTGSCTGAQMPSTLPEIRAIQDSLSVTL</sequence>